<dbReference type="Proteomes" id="UP000319004">
    <property type="component" value="Chromosome"/>
</dbReference>
<name>A0A518I2G7_9BACT</name>
<dbReference type="EMBL" id="CP037423">
    <property type="protein sequence ID" value="QDV47303.1"/>
    <property type="molecule type" value="Genomic_DNA"/>
</dbReference>
<accession>A0A518I2G7</accession>
<protein>
    <submittedName>
        <fullName evidence="1">Uncharacterized protein</fullName>
    </submittedName>
</protein>
<sequence>MEFAADLIAKATSLGLAPDDFRLVDAQSVPTLVHDCNHAFPDIPLFLWWPHPKRETGEPPSESFTSHQFIDQLGYQRIPELVSDQTERIWMFAENWGMVDRRGYDALVAFHTTPRHAHDVIGESHGFEYILVSQTLDWLIAENDHRYLIVSGCSVVDRLREITT</sequence>
<evidence type="ECO:0000313" key="2">
    <source>
        <dbReference type="Proteomes" id="UP000319004"/>
    </source>
</evidence>
<evidence type="ECO:0000313" key="1">
    <source>
        <dbReference type="EMBL" id="QDV47303.1"/>
    </source>
</evidence>
<dbReference type="InterPro" id="IPR046644">
    <property type="entry name" value="DUF6756"/>
</dbReference>
<dbReference type="Pfam" id="PF20541">
    <property type="entry name" value="DUF6756"/>
    <property type="match status" value="1"/>
</dbReference>
<organism evidence="1 2">
    <name type="scientific">Stieleria neptunia</name>
    <dbReference type="NCBI Taxonomy" id="2527979"/>
    <lineage>
        <taxon>Bacteria</taxon>
        <taxon>Pseudomonadati</taxon>
        <taxon>Planctomycetota</taxon>
        <taxon>Planctomycetia</taxon>
        <taxon>Pirellulales</taxon>
        <taxon>Pirellulaceae</taxon>
        <taxon>Stieleria</taxon>
    </lineage>
</organism>
<gene>
    <name evidence="1" type="ORF">Enr13x_72120</name>
</gene>
<proteinExistence type="predicted"/>
<dbReference type="KEGG" id="snep:Enr13x_72120"/>
<dbReference type="AlphaFoldDB" id="A0A518I2G7"/>
<keyword evidence="2" id="KW-1185">Reference proteome</keyword>
<reference evidence="1 2" key="1">
    <citation type="submission" date="2019-03" db="EMBL/GenBank/DDBJ databases">
        <title>Deep-cultivation of Planctomycetes and their phenomic and genomic characterization uncovers novel biology.</title>
        <authorList>
            <person name="Wiegand S."/>
            <person name="Jogler M."/>
            <person name="Boedeker C."/>
            <person name="Pinto D."/>
            <person name="Vollmers J."/>
            <person name="Rivas-Marin E."/>
            <person name="Kohn T."/>
            <person name="Peeters S.H."/>
            <person name="Heuer A."/>
            <person name="Rast P."/>
            <person name="Oberbeckmann S."/>
            <person name="Bunk B."/>
            <person name="Jeske O."/>
            <person name="Meyerdierks A."/>
            <person name="Storesund J.E."/>
            <person name="Kallscheuer N."/>
            <person name="Luecker S."/>
            <person name="Lage O.M."/>
            <person name="Pohl T."/>
            <person name="Merkel B.J."/>
            <person name="Hornburger P."/>
            <person name="Mueller R.-W."/>
            <person name="Bruemmer F."/>
            <person name="Labrenz M."/>
            <person name="Spormann A.M."/>
            <person name="Op den Camp H."/>
            <person name="Overmann J."/>
            <person name="Amann R."/>
            <person name="Jetten M.S.M."/>
            <person name="Mascher T."/>
            <person name="Medema M.H."/>
            <person name="Devos D.P."/>
            <person name="Kaster A.-K."/>
            <person name="Ovreas L."/>
            <person name="Rohde M."/>
            <person name="Galperin M.Y."/>
            <person name="Jogler C."/>
        </authorList>
    </citation>
    <scope>NUCLEOTIDE SEQUENCE [LARGE SCALE GENOMIC DNA]</scope>
    <source>
        <strain evidence="1 2">Enr13</strain>
    </source>
</reference>